<dbReference type="Pfam" id="PF16905">
    <property type="entry name" value="GPHH"/>
    <property type="match status" value="1"/>
</dbReference>
<evidence type="ECO:0000256" key="11">
    <source>
        <dbReference type="ARBA" id="ARBA00023065"/>
    </source>
</evidence>
<keyword evidence="10 15" id="KW-1133">Transmembrane helix</keyword>
<dbReference type="Pfam" id="PF08763">
    <property type="entry name" value="Ca_chan_IQ"/>
    <property type="match status" value="1"/>
</dbReference>
<dbReference type="GeneTree" id="ENSGT00940000159855"/>
<evidence type="ECO:0000256" key="10">
    <source>
        <dbReference type="ARBA" id="ARBA00022989"/>
    </source>
</evidence>
<dbReference type="GO" id="GO:0005891">
    <property type="term" value="C:voltage-gated calcium channel complex"/>
    <property type="evidence" value="ECO:0007669"/>
    <property type="project" value="InterPro"/>
</dbReference>
<dbReference type="Ensembl" id="ENSPKIT00000006595.1">
    <property type="protein sequence ID" value="ENSPKIP00000025849.1"/>
    <property type="gene ID" value="ENSPKIG00000008552.1"/>
</dbReference>
<keyword evidence="7" id="KW-0677">Repeat</keyword>
<proteinExistence type="inferred from homology"/>
<accession>A0A3B3S512</accession>
<evidence type="ECO:0000256" key="7">
    <source>
        <dbReference type="ARBA" id="ARBA00022737"/>
    </source>
</evidence>
<evidence type="ECO:0000256" key="6">
    <source>
        <dbReference type="ARBA" id="ARBA00022723"/>
    </source>
</evidence>
<dbReference type="InterPro" id="IPR002077">
    <property type="entry name" value="VDCCAlpha1"/>
</dbReference>
<evidence type="ECO:0000256" key="12">
    <source>
        <dbReference type="ARBA" id="ARBA00023136"/>
    </source>
</evidence>
<dbReference type="STRING" id="1676925.ENSPKIP00000025849"/>
<evidence type="ECO:0000256" key="3">
    <source>
        <dbReference type="ARBA" id="ARBA00022568"/>
    </source>
</evidence>
<dbReference type="InterPro" id="IPR050599">
    <property type="entry name" value="VDCC_alpha-1_subunit"/>
</dbReference>
<name>A0A3B3S512_9TELE</name>
<dbReference type="PANTHER" id="PTHR45628:SF2">
    <property type="entry name" value="VOLTAGE-DEPENDENT L-TYPE CALCIUM CHANNEL SUBUNIT ALPHA-1F"/>
    <property type="match status" value="1"/>
</dbReference>
<feature type="transmembrane region" description="Helical" evidence="15">
    <location>
        <begin position="26"/>
        <end position="44"/>
    </location>
</feature>
<protein>
    <recommendedName>
        <fullName evidence="21">Voltage-dependent calcium channel alpha-1 subunit IQ domain-containing protein</fullName>
    </recommendedName>
</protein>
<feature type="transmembrane region" description="Helical" evidence="15">
    <location>
        <begin position="116"/>
        <end position="139"/>
    </location>
</feature>
<evidence type="ECO:0000256" key="13">
    <source>
        <dbReference type="ARBA" id="ARBA00023303"/>
    </source>
</evidence>
<feature type="domain" description="Voltage-dependent L-type calcium channel IQ-associated" evidence="18">
    <location>
        <begin position="160"/>
        <end position="213"/>
    </location>
</feature>
<evidence type="ECO:0000256" key="14">
    <source>
        <dbReference type="RuleBase" id="RU003808"/>
    </source>
</evidence>
<dbReference type="Gene3D" id="1.10.287.70">
    <property type="match status" value="1"/>
</dbReference>
<dbReference type="GO" id="GO:0098703">
    <property type="term" value="P:calcium ion import across plasma membrane"/>
    <property type="evidence" value="ECO:0007669"/>
    <property type="project" value="TreeGrafter"/>
</dbReference>
<evidence type="ECO:0000313" key="20">
    <source>
        <dbReference type="Proteomes" id="UP000261540"/>
    </source>
</evidence>
<evidence type="ECO:0008006" key="21">
    <source>
        <dbReference type="Google" id="ProtNLM"/>
    </source>
</evidence>
<keyword evidence="20" id="KW-1185">Reference proteome</keyword>
<comment type="subcellular location">
    <subcellularLocation>
        <location evidence="1 14">Membrane</location>
        <topology evidence="1 14">Multi-pass membrane protein</topology>
    </subcellularLocation>
</comment>
<evidence type="ECO:0000259" key="18">
    <source>
        <dbReference type="Pfam" id="PF16905"/>
    </source>
</evidence>
<keyword evidence="5 15" id="KW-0812">Transmembrane</keyword>
<keyword evidence="11" id="KW-0406">Ion transport</keyword>
<evidence type="ECO:0000256" key="8">
    <source>
        <dbReference type="ARBA" id="ARBA00022837"/>
    </source>
</evidence>
<dbReference type="InterPro" id="IPR031649">
    <property type="entry name" value="GPHH_dom"/>
</dbReference>
<dbReference type="PANTHER" id="PTHR45628">
    <property type="entry name" value="VOLTAGE-DEPENDENT CALCIUM CHANNEL TYPE A SUBUNIT ALPHA-1"/>
    <property type="match status" value="1"/>
</dbReference>
<evidence type="ECO:0000256" key="4">
    <source>
        <dbReference type="ARBA" id="ARBA00022673"/>
    </source>
</evidence>
<dbReference type="Pfam" id="PF00520">
    <property type="entry name" value="Ion_trans"/>
    <property type="match status" value="1"/>
</dbReference>
<sequence length="269" mass="30835">MRLVKLLNKGEGIRTLLWTFVKSLQALPYVGLLIAMIFFIYAVIGMQTFGKIALQDNTSINRNNNFQTFPQAVLLLFCATGEAWQEIMLAALPGKLCDPESDYEPGEEYTCGSNLAIVYFISFFMLCAFLIINLFIAVIMDNFDYLTRDWSILGPHHLDEFKRLWSEYDPEAGRIKHLDLVTLLRRIQPPLGFGKLCPHRVACRQRLVAMNMPLRGDGMVTFNATLFALVRTALKIRTDPPEVDNEELRLIIKKIWKHTKPKLLDEILP</sequence>
<keyword evidence="12 15" id="KW-0472">Membrane</keyword>
<keyword evidence="9 14" id="KW-0851">Voltage-gated channel</keyword>
<evidence type="ECO:0000259" key="17">
    <source>
        <dbReference type="Pfam" id="PF08763"/>
    </source>
</evidence>
<dbReference type="Gene3D" id="1.10.238.10">
    <property type="entry name" value="EF-hand"/>
    <property type="match status" value="1"/>
</dbReference>
<dbReference type="SUPFAM" id="SSF81324">
    <property type="entry name" value="Voltage-gated potassium channels"/>
    <property type="match status" value="1"/>
</dbReference>
<feature type="domain" description="Ion transport" evidence="16">
    <location>
        <begin position="1"/>
        <end position="150"/>
    </location>
</feature>
<dbReference type="GO" id="GO:0046872">
    <property type="term" value="F:metal ion binding"/>
    <property type="evidence" value="ECO:0007669"/>
    <property type="project" value="UniProtKB-KW"/>
</dbReference>
<dbReference type="AlphaFoldDB" id="A0A3B3S512"/>
<dbReference type="PRINTS" id="PR00167">
    <property type="entry name" value="CACHANNEL"/>
</dbReference>
<comment type="similarity">
    <text evidence="14">Belongs to the calcium channel alpha-1 subunit (TC 1.A.1.11) family.</text>
</comment>
<dbReference type="InterPro" id="IPR014873">
    <property type="entry name" value="VDCC_a1su_IQ"/>
</dbReference>
<keyword evidence="2" id="KW-0813">Transport</keyword>
<evidence type="ECO:0000256" key="2">
    <source>
        <dbReference type="ARBA" id="ARBA00022448"/>
    </source>
</evidence>
<dbReference type="Proteomes" id="UP000261540">
    <property type="component" value="Unplaced"/>
</dbReference>
<keyword evidence="3 14" id="KW-0109">Calcium transport</keyword>
<evidence type="ECO:0000256" key="1">
    <source>
        <dbReference type="ARBA" id="ARBA00004141"/>
    </source>
</evidence>
<keyword evidence="13" id="KW-0407">Ion channel</keyword>
<evidence type="ECO:0000259" key="16">
    <source>
        <dbReference type="Pfam" id="PF00520"/>
    </source>
</evidence>
<dbReference type="InterPro" id="IPR005821">
    <property type="entry name" value="Ion_trans_dom"/>
</dbReference>
<organism evidence="19 20">
    <name type="scientific">Paramormyrops kingsleyae</name>
    <dbReference type="NCBI Taxonomy" id="1676925"/>
    <lineage>
        <taxon>Eukaryota</taxon>
        <taxon>Metazoa</taxon>
        <taxon>Chordata</taxon>
        <taxon>Craniata</taxon>
        <taxon>Vertebrata</taxon>
        <taxon>Euteleostomi</taxon>
        <taxon>Actinopterygii</taxon>
        <taxon>Neopterygii</taxon>
        <taxon>Teleostei</taxon>
        <taxon>Osteoglossocephala</taxon>
        <taxon>Osteoglossomorpha</taxon>
        <taxon>Osteoglossiformes</taxon>
        <taxon>Mormyridae</taxon>
        <taxon>Paramormyrops</taxon>
    </lineage>
</organism>
<keyword evidence="8 14" id="KW-0106">Calcium</keyword>
<evidence type="ECO:0000256" key="15">
    <source>
        <dbReference type="SAM" id="Phobius"/>
    </source>
</evidence>
<dbReference type="GO" id="GO:0008331">
    <property type="term" value="F:high voltage-gated calcium channel activity"/>
    <property type="evidence" value="ECO:0007669"/>
    <property type="project" value="TreeGrafter"/>
</dbReference>
<evidence type="ECO:0000313" key="19">
    <source>
        <dbReference type="Ensembl" id="ENSPKIP00000025849.1"/>
    </source>
</evidence>
<feature type="domain" description="Voltage-dependent calcium channel alpha-1 subunit IQ" evidence="17">
    <location>
        <begin position="223"/>
        <end position="269"/>
    </location>
</feature>
<reference evidence="19" key="1">
    <citation type="submission" date="2025-08" db="UniProtKB">
        <authorList>
            <consortium name="Ensembl"/>
        </authorList>
    </citation>
    <scope>IDENTIFICATION</scope>
</reference>
<evidence type="ECO:0000256" key="9">
    <source>
        <dbReference type="ARBA" id="ARBA00022882"/>
    </source>
</evidence>
<keyword evidence="4 14" id="KW-0107">Calcium channel</keyword>
<reference evidence="19" key="2">
    <citation type="submission" date="2025-09" db="UniProtKB">
        <authorList>
            <consortium name="Ensembl"/>
        </authorList>
    </citation>
    <scope>IDENTIFICATION</scope>
</reference>
<evidence type="ECO:0000256" key="5">
    <source>
        <dbReference type="ARBA" id="ARBA00022692"/>
    </source>
</evidence>
<keyword evidence="6" id="KW-0479">Metal-binding</keyword>
<dbReference type="FunFam" id="1.10.287.70:FF:000009">
    <property type="entry name" value="Voltage-dependent L-type calcium channel subunit alpha"/>
    <property type="match status" value="1"/>
</dbReference>